<gene>
    <name evidence="1" type="ORF">Acr_09g0003900</name>
</gene>
<sequence length="496" mass="56273">MRFLTPSVIEKVICAISLTTELLRHRAKMSSWRVIDSHDQARAKRTHPEVPDAILPETSREWTRQKNLCHQGSHYTTRSWTLDPTSVMKGKTESLHNYNKHYWETYNEIEEYSKALAVVSYKVGLTPGERIWKDLSLSPSVDLLDLMFWVEMFARLEDDVWQAEQNAGSAPRCEGNSKDGRTTRLIMRTGQGGGSVWFSRNQSTSSLLEFKISHTSRSPNPWEGTLKGAINGGCVPTTRRRHTELRIAELSRPSLTRVGTLKSLWIKKRPEWRKSRGHTKPQTKVALRLLIEGRKASEELPNVLEANRTTPRKVTNETPYPLAFRFEATILLEEELAELYASFELCSAAPGWQLPPPNFGDGWRLSTTQQQVSYRHLLAELSGVEGRLPQLDVFARGRKEDRARPFCLLLDFLEGPLPRVELELAVALANGRSYYGKQIGGWHRLLLAQGPESHHVSLTQAHIGIVGLPEGMSYLNFSCELEQSGDKIYNDPAHVN</sequence>
<comment type="caution">
    <text evidence="1">The sequence shown here is derived from an EMBL/GenBank/DDBJ whole genome shotgun (WGS) entry which is preliminary data.</text>
</comment>
<dbReference type="Proteomes" id="UP000585474">
    <property type="component" value="Unassembled WGS sequence"/>
</dbReference>
<name>A0A7J0F5H0_9ERIC</name>
<proteinExistence type="predicted"/>
<reference evidence="1 2" key="1">
    <citation type="submission" date="2019-07" db="EMBL/GenBank/DDBJ databases">
        <title>De Novo Assembly of kiwifruit Actinidia rufa.</title>
        <authorList>
            <person name="Sugita-Konishi S."/>
            <person name="Sato K."/>
            <person name="Mori E."/>
            <person name="Abe Y."/>
            <person name="Kisaki G."/>
            <person name="Hamano K."/>
            <person name="Suezawa K."/>
            <person name="Otani M."/>
            <person name="Fukuda T."/>
            <person name="Manabe T."/>
            <person name="Gomi K."/>
            <person name="Tabuchi M."/>
            <person name="Akimitsu K."/>
            <person name="Kataoka I."/>
        </authorList>
    </citation>
    <scope>NUCLEOTIDE SEQUENCE [LARGE SCALE GENOMIC DNA]</scope>
    <source>
        <strain evidence="2">cv. Fuchu</strain>
    </source>
</reference>
<organism evidence="1 2">
    <name type="scientific">Actinidia rufa</name>
    <dbReference type="NCBI Taxonomy" id="165716"/>
    <lineage>
        <taxon>Eukaryota</taxon>
        <taxon>Viridiplantae</taxon>
        <taxon>Streptophyta</taxon>
        <taxon>Embryophyta</taxon>
        <taxon>Tracheophyta</taxon>
        <taxon>Spermatophyta</taxon>
        <taxon>Magnoliopsida</taxon>
        <taxon>eudicotyledons</taxon>
        <taxon>Gunneridae</taxon>
        <taxon>Pentapetalae</taxon>
        <taxon>asterids</taxon>
        <taxon>Ericales</taxon>
        <taxon>Actinidiaceae</taxon>
        <taxon>Actinidia</taxon>
    </lineage>
</organism>
<dbReference type="EMBL" id="BJWL01000009">
    <property type="protein sequence ID" value="GFY93944.1"/>
    <property type="molecule type" value="Genomic_DNA"/>
</dbReference>
<dbReference type="AlphaFoldDB" id="A0A7J0F5H0"/>
<evidence type="ECO:0000313" key="1">
    <source>
        <dbReference type="EMBL" id="GFY93944.1"/>
    </source>
</evidence>
<evidence type="ECO:0000313" key="2">
    <source>
        <dbReference type="Proteomes" id="UP000585474"/>
    </source>
</evidence>
<accession>A0A7J0F5H0</accession>
<dbReference type="OrthoDB" id="1740536at2759"/>
<keyword evidence="2" id="KW-1185">Reference proteome</keyword>
<protein>
    <submittedName>
        <fullName evidence="1">Uncharacterized protein</fullName>
    </submittedName>
</protein>